<comment type="caution">
    <text evidence="1">The sequence shown here is derived from an EMBL/GenBank/DDBJ whole genome shotgun (WGS) entry which is preliminary data.</text>
</comment>
<keyword evidence="2" id="KW-1185">Reference proteome</keyword>
<proteinExistence type="predicted"/>
<organism evidence="1 2">
    <name type="scientific">Micromonospora sonchi</name>
    <dbReference type="NCBI Taxonomy" id="1763543"/>
    <lineage>
        <taxon>Bacteria</taxon>
        <taxon>Bacillati</taxon>
        <taxon>Actinomycetota</taxon>
        <taxon>Actinomycetes</taxon>
        <taxon>Micromonosporales</taxon>
        <taxon>Micromonosporaceae</taxon>
        <taxon>Micromonospora</taxon>
    </lineage>
</organism>
<sequence length="284" mass="29909">MPGRHIDRAVFLVEERQSVNIRRWSVGLIAATLLVPGVAACNSGTADSPNASSSESAAPADPKEALIASTKGLAEGNFTFTLAADSMTGTGVFHKPSNSAQMAMKVSAEGFAMEFELIQIQPDTWVKVDLGDLFAGIPGMDAIKDKYQHLDATKAAGNKNLDLLKDGTDPADAAAMFKGVTDVQKTGEGAYSGKVDLTAVKDSVAADEDMLKGLGDQAKEIPFTAKLDAEGRLTELVLSMPAAGEIKAQEIKVTYGDYGTATAAEKPSADQVIDANDQIYDMFK</sequence>
<reference evidence="1" key="1">
    <citation type="journal article" date="2014" name="Int. J. Syst. Evol. Microbiol.">
        <title>Complete genome sequence of Corynebacterium casei LMG S-19264T (=DSM 44701T), isolated from a smear-ripened cheese.</title>
        <authorList>
            <consortium name="US DOE Joint Genome Institute (JGI-PGF)"/>
            <person name="Walter F."/>
            <person name="Albersmeier A."/>
            <person name="Kalinowski J."/>
            <person name="Ruckert C."/>
        </authorList>
    </citation>
    <scope>NUCLEOTIDE SEQUENCE</scope>
    <source>
        <strain evidence="1">CGMCC 4.7312</strain>
    </source>
</reference>
<protein>
    <recommendedName>
        <fullName evidence="3">Lipoprotein</fullName>
    </recommendedName>
</protein>
<evidence type="ECO:0000313" key="1">
    <source>
        <dbReference type="EMBL" id="GGM19587.1"/>
    </source>
</evidence>
<evidence type="ECO:0000313" key="2">
    <source>
        <dbReference type="Proteomes" id="UP000608890"/>
    </source>
</evidence>
<accession>A0A917WNW0</accession>
<dbReference type="Gene3D" id="2.50.20.20">
    <property type="match status" value="1"/>
</dbReference>
<dbReference type="EMBL" id="BMNB01000001">
    <property type="protein sequence ID" value="GGM19587.1"/>
    <property type="molecule type" value="Genomic_DNA"/>
</dbReference>
<reference evidence="1" key="2">
    <citation type="submission" date="2020-09" db="EMBL/GenBank/DDBJ databases">
        <authorList>
            <person name="Sun Q."/>
            <person name="Zhou Y."/>
        </authorList>
    </citation>
    <scope>NUCLEOTIDE SEQUENCE</scope>
    <source>
        <strain evidence="1">CGMCC 4.7312</strain>
    </source>
</reference>
<evidence type="ECO:0008006" key="3">
    <source>
        <dbReference type="Google" id="ProtNLM"/>
    </source>
</evidence>
<gene>
    <name evidence="1" type="ORF">GCM10011608_00190</name>
</gene>
<dbReference type="Proteomes" id="UP000608890">
    <property type="component" value="Unassembled WGS sequence"/>
</dbReference>
<name>A0A917WNW0_9ACTN</name>
<dbReference type="AlphaFoldDB" id="A0A917WNW0"/>